<sequence>MNDLERYFKENTNRVIYKWDHYFEIYDRHFSKYRGKDIVLLEIGTFNGGSLQMWKDYFGPRAKIYGMDINPLCKEVEEENIAILIGSQSDRNFLRKVKQEIPPIDILIDDGGHTMLQQIVSFEELFSHIKPDGVYLCEDNHTSYWKNYGGGHKRNGTFIEYSKNLIDQLHAFHSQEPSFKVDSFTRSAHSMHYYDSILVIEKRIMKKPVSQKSGTRTIPYYSPEYKGFGVFKKNVRYRVRHTLNRVLGFLKLPFKNGDFDY</sequence>
<dbReference type="Proteomes" id="UP000282759">
    <property type="component" value="Unassembled WGS sequence"/>
</dbReference>
<name>A0A3S2WZK5_9SPHI</name>
<keyword evidence="1" id="KW-0808">Transferase</keyword>
<keyword evidence="2" id="KW-1185">Reference proteome</keyword>
<dbReference type="RefSeq" id="WP_127704225.1">
    <property type="nucleotide sequence ID" value="NZ_SACK01000002.1"/>
</dbReference>
<dbReference type="GO" id="GO:0032259">
    <property type="term" value="P:methylation"/>
    <property type="evidence" value="ECO:0007669"/>
    <property type="project" value="UniProtKB-KW"/>
</dbReference>
<dbReference type="OrthoDB" id="9816564at2"/>
<gene>
    <name evidence="1" type="ORF">EOD41_07850</name>
</gene>
<dbReference type="GO" id="GO:0008168">
    <property type="term" value="F:methyltransferase activity"/>
    <property type="evidence" value="ECO:0007669"/>
    <property type="project" value="UniProtKB-KW"/>
</dbReference>
<dbReference type="AlphaFoldDB" id="A0A3S2WZK5"/>
<protein>
    <submittedName>
        <fullName evidence="1">Class I SAM-dependent methyltransferase</fullName>
    </submittedName>
</protein>
<keyword evidence="1" id="KW-0489">Methyltransferase</keyword>
<dbReference type="EMBL" id="SACK01000002">
    <property type="protein sequence ID" value="RVU01861.1"/>
    <property type="molecule type" value="Genomic_DNA"/>
</dbReference>
<evidence type="ECO:0000313" key="1">
    <source>
        <dbReference type="EMBL" id="RVU01861.1"/>
    </source>
</evidence>
<dbReference type="InterPro" id="IPR029063">
    <property type="entry name" value="SAM-dependent_MTases_sf"/>
</dbReference>
<comment type="caution">
    <text evidence="1">The sequence shown here is derived from an EMBL/GenBank/DDBJ whole genome shotgun (WGS) entry which is preliminary data.</text>
</comment>
<accession>A0A3S2WZK5</accession>
<reference evidence="1 2" key="1">
    <citation type="submission" date="2019-01" db="EMBL/GenBank/DDBJ databases">
        <authorList>
            <person name="Chen W.-M."/>
        </authorList>
    </citation>
    <scope>NUCLEOTIDE SEQUENCE [LARGE SCALE GENOMIC DNA]</scope>
    <source>
        <strain evidence="1 2">YBJ-36</strain>
    </source>
</reference>
<organism evidence="1 2">
    <name type="scientific">Mucilaginibacter limnophilus</name>
    <dbReference type="NCBI Taxonomy" id="1932778"/>
    <lineage>
        <taxon>Bacteria</taxon>
        <taxon>Pseudomonadati</taxon>
        <taxon>Bacteroidota</taxon>
        <taxon>Sphingobacteriia</taxon>
        <taxon>Sphingobacteriales</taxon>
        <taxon>Sphingobacteriaceae</taxon>
        <taxon>Mucilaginibacter</taxon>
    </lineage>
</organism>
<dbReference type="Gene3D" id="3.40.50.150">
    <property type="entry name" value="Vaccinia Virus protein VP39"/>
    <property type="match status" value="1"/>
</dbReference>
<evidence type="ECO:0000313" key="2">
    <source>
        <dbReference type="Proteomes" id="UP000282759"/>
    </source>
</evidence>
<dbReference type="SUPFAM" id="SSF53335">
    <property type="entry name" value="S-adenosyl-L-methionine-dependent methyltransferases"/>
    <property type="match status" value="1"/>
</dbReference>
<proteinExistence type="predicted"/>